<sequence>MCVWSLAILAGSVPGESVAGMQVESTDTRVNRQPAVRAVSYGAPVYEAYARPGVNDASNPDELSVSAVPEVDRWAMLAAILGLIGMRLWHGGKKNLPVIK</sequence>
<dbReference type="PATRIC" id="fig|36861.3.peg.1891"/>
<gene>
    <name evidence="1" type="ORF">ABW22_11085</name>
</gene>
<reference evidence="1 2" key="1">
    <citation type="journal article" date="2015" name="Appl. Environ. Microbiol.">
        <title>Aerobic and Anaerobic Thiosulfate Oxidation by a Cold-Adapted, Subglacial Chemoautotroph.</title>
        <authorList>
            <person name="Harrold Z.R."/>
            <person name="Skidmore M.L."/>
            <person name="Hamilton T.L."/>
            <person name="Desch L."/>
            <person name="Amada K."/>
            <person name="van Gelder W."/>
            <person name="Glover K."/>
            <person name="Roden E.E."/>
            <person name="Boyd E.S."/>
        </authorList>
    </citation>
    <scope>NUCLEOTIDE SEQUENCE [LARGE SCALE GENOMIC DNA]</scope>
    <source>
        <strain evidence="1 2">RG</strain>
    </source>
</reference>
<dbReference type="Proteomes" id="UP000064243">
    <property type="component" value="Unassembled WGS sequence"/>
</dbReference>
<organism evidence="1 2">
    <name type="scientific">Thiobacillus denitrificans</name>
    <dbReference type="NCBI Taxonomy" id="36861"/>
    <lineage>
        <taxon>Bacteria</taxon>
        <taxon>Pseudomonadati</taxon>
        <taxon>Pseudomonadota</taxon>
        <taxon>Betaproteobacteria</taxon>
        <taxon>Nitrosomonadales</taxon>
        <taxon>Thiobacillaceae</taxon>
        <taxon>Thiobacillus</taxon>
    </lineage>
</organism>
<comment type="caution">
    <text evidence="1">The sequence shown here is derived from an EMBL/GenBank/DDBJ whole genome shotgun (WGS) entry which is preliminary data.</text>
</comment>
<dbReference type="EMBL" id="LDUG01000029">
    <property type="protein sequence ID" value="KVW94975.1"/>
    <property type="molecule type" value="Genomic_DNA"/>
</dbReference>
<proteinExistence type="predicted"/>
<evidence type="ECO:0000313" key="1">
    <source>
        <dbReference type="EMBL" id="KVW94975.1"/>
    </source>
</evidence>
<evidence type="ECO:0000313" key="2">
    <source>
        <dbReference type="Proteomes" id="UP000064243"/>
    </source>
</evidence>
<keyword evidence="2" id="KW-1185">Reference proteome</keyword>
<accession>A0A106BM29</accession>
<protein>
    <submittedName>
        <fullName evidence="1">Uncharacterized protein</fullName>
    </submittedName>
</protein>
<dbReference type="AlphaFoldDB" id="A0A106BM29"/>
<name>A0A106BM29_THIDE</name>